<dbReference type="AlphaFoldDB" id="A0A345Y708"/>
<dbReference type="Pfam" id="PF01503">
    <property type="entry name" value="PRA-PH"/>
    <property type="match status" value="1"/>
</dbReference>
<reference evidence="1 2" key="1">
    <citation type="submission" date="2018-07" db="EMBL/GenBank/DDBJ databases">
        <title>Crenobacter cavernae sp. nov., isolated from a karst cave.</title>
        <authorList>
            <person name="Zhu H."/>
        </authorList>
    </citation>
    <scope>NUCLEOTIDE SEQUENCE [LARGE SCALE GENOMIC DNA]</scope>
    <source>
        <strain evidence="1 2">K1W11S-77</strain>
    </source>
</reference>
<evidence type="ECO:0000313" key="1">
    <source>
        <dbReference type="EMBL" id="AXK39710.1"/>
    </source>
</evidence>
<organism evidence="1 2">
    <name type="scientific">Crenobacter cavernae</name>
    <dbReference type="NCBI Taxonomy" id="2290923"/>
    <lineage>
        <taxon>Bacteria</taxon>
        <taxon>Pseudomonadati</taxon>
        <taxon>Pseudomonadota</taxon>
        <taxon>Betaproteobacteria</taxon>
        <taxon>Neisseriales</taxon>
        <taxon>Neisseriaceae</taxon>
        <taxon>Crenobacter</taxon>
    </lineage>
</organism>
<name>A0A345Y708_9NEIS</name>
<proteinExistence type="predicted"/>
<dbReference type="OrthoDB" id="9795188at2"/>
<protein>
    <submittedName>
        <fullName evidence="1">Uncharacterized protein</fullName>
    </submittedName>
</protein>
<dbReference type="RefSeq" id="WP_115433641.1">
    <property type="nucleotide sequence ID" value="NZ_CP031337.1"/>
</dbReference>
<evidence type="ECO:0000313" key="2">
    <source>
        <dbReference type="Proteomes" id="UP000254537"/>
    </source>
</evidence>
<dbReference type="EMBL" id="CP031337">
    <property type="protein sequence ID" value="AXK39710.1"/>
    <property type="molecule type" value="Genomic_DNA"/>
</dbReference>
<dbReference type="KEGG" id="ccah:DWG20_09765"/>
<dbReference type="InterPro" id="IPR021130">
    <property type="entry name" value="PRib-ATP_PPHydrolase-like"/>
</dbReference>
<dbReference type="Proteomes" id="UP000254537">
    <property type="component" value="Chromosome"/>
</dbReference>
<sequence length="64" mass="7145">MSDFMRRFDLPAPAAPRFEPQALALWQAMLAEEWDEFTTALADYSTLAEVDEAEAPADVALGQR</sequence>
<accession>A0A345Y708</accession>
<gene>
    <name evidence="1" type="ORF">DWG20_09765</name>
</gene>